<feature type="domain" description="4Fe-4S ferredoxin-type" evidence="8">
    <location>
        <begin position="381"/>
        <end position="409"/>
    </location>
</feature>
<dbReference type="GO" id="GO:0051536">
    <property type="term" value="F:iron-sulfur cluster binding"/>
    <property type="evidence" value="ECO:0007669"/>
    <property type="project" value="UniProtKB-KW"/>
</dbReference>
<keyword evidence="7" id="KW-1133">Transmembrane helix</keyword>
<accession>A0A1W9S1Y0</accession>
<dbReference type="GO" id="GO:0005886">
    <property type="term" value="C:plasma membrane"/>
    <property type="evidence" value="ECO:0007669"/>
    <property type="project" value="UniProtKB-SubCell"/>
</dbReference>
<evidence type="ECO:0000256" key="4">
    <source>
        <dbReference type="ARBA" id="ARBA00023004"/>
    </source>
</evidence>
<dbReference type="InterPro" id="IPR007329">
    <property type="entry name" value="FMN-bd"/>
</dbReference>
<feature type="transmembrane region" description="Helical" evidence="7">
    <location>
        <begin position="209"/>
        <end position="226"/>
    </location>
</feature>
<reference evidence="10" key="1">
    <citation type="submission" date="2017-03" db="EMBL/GenBank/DDBJ databases">
        <title>Novel pathways for hydrocarbon cycling and metabolic interdependencies in hydrothermal sediment communities.</title>
        <authorList>
            <person name="Dombrowski N."/>
            <person name="Seitz K."/>
            <person name="Teske A."/>
            <person name="Baker B."/>
        </authorList>
    </citation>
    <scope>NUCLEOTIDE SEQUENCE [LARGE SCALE GENOMIC DNA]</scope>
</reference>
<comment type="caution">
    <text evidence="9">The sequence shown here is derived from an EMBL/GenBank/DDBJ whole genome shotgun (WGS) entry which is preliminary data.</text>
</comment>
<evidence type="ECO:0000256" key="6">
    <source>
        <dbReference type="ARBA" id="ARBA00023136"/>
    </source>
</evidence>
<dbReference type="SUPFAM" id="SSF54862">
    <property type="entry name" value="4Fe-4S ferredoxins"/>
    <property type="match status" value="1"/>
</dbReference>
<evidence type="ECO:0000256" key="5">
    <source>
        <dbReference type="ARBA" id="ARBA00023014"/>
    </source>
</evidence>
<organism evidence="9 10">
    <name type="scientific">Candidatus Coatesbacteria bacterium 4484_99</name>
    <dbReference type="NCBI Taxonomy" id="1970774"/>
    <lineage>
        <taxon>Bacteria</taxon>
        <taxon>Candidatus Coatesiibacteriota</taxon>
    </lineage>
</organism>
<sequence>MRWSYLKGLFLPILVLIALLTSTEEGGKTPPEWLVKAVLPNPSTVRQDDRGIYIGYNEEGEIVGYAGSGEMLGILPHGYGGTINIMVGIRPDGMLSGFAILNHSETPEYILKAIKSTPAEKLIGKRFDDPFVVGEDVDAVGRASITWNAIVSGVGDIAKKLAEMVGIGKTVEKTKASEIQLKSTFLILLATLTGVIISILYPENQKLRYLSLTVSFILLVFITGIFLSSQAVMPLLTLLKPTTAKIALYTLLGVALISTILKGRIYCGHICPLSYVFDGLLHITRYLRIPQVKPPEMLDRALGTVKYILLGVVLFICIRQGSITPAGYEPFALLTFMTANRLVIMITAVILVSTLFIPYFFCRYLCGVGAILSSFSVFTIKQPKIEESCNRCNICIDTCPLSAIKPTDGEIVINTSNC</sequence>
<keyword evidence="4" id="KW-0408">Iron</keyword>
<gene>
    <name evidence="9" type="ORF">B6D57_03835</name>
</gene>
<comment type="subcellular location">
    <subcellularLocation>
        <location evidence="1">Cell membrane</location>
    </subcellularLocation>
</comment>
<dbReference type="PANTHER" id="PTHR30224">
    <property type="entry name" value="ELECTRON TRANSPORT PROTEIN"/>
    <property type="match status" value="1"/>
</dbReference>
<dbReference type="Pfam" id="PF04205">
    <property type="entry name" value="FMN_bind"/>
    <property type="match status" value="1"/>
</dbReference>
<dbReference type="SMART" id="SM00900">
    <property type="entry name" value="FMN_bind"/>
    <property type="match status" value="1"/>
</dbReference>
<evidence type="ECO:0000259" key="8">
    <source>
        <dbReference type="PROSITE" id="PS51379"/>
    </source>
</evidence>
<keyword evidence="3" id="KW-0479">Metal-binding</keyword>
<protein>
    <recommendedName>
        <fullName evidence="8">4Fe-4S ferredoxin-type domain-containing protein</fullName>
    </recommendedName>
</protein>
<dbReference type="GO" id="GO:0010181">
    <property type="term" value="F:FMN binding"/>
    <property type="evidence" value="ECO:0007669"/>
    <property type="project" value="InterPro"/>
</dbReference>
<dbReference type="EMBL" id="NATQ01000073">
    <property type="protein sequence ID" value="OQX90300.1"/>
    <property type="molecule type" value="Genomic_DNA"/>
</dbReference>
<dbReference type="GO" id="GO:0046872">
    <property type="term" value="F:metal ion binding"/>
    <property type="evidence" value="ECO:0007669"/>
    <property type="project" value="UniProtKB-KW"/>
</dbReference>
<feature type="transmembrane region" description="Helical" evidence="7">
    <location>
        <begin position="301"/>
        <end position="318"/>
    </location>
</feature>
<dbReference type="PROSITE" id="PS51379">
    <property type="entry name" value="4FE4S_FER_2"/>
    <property type="match status" value="1"/>
</dbReference>
<feature type="non-terminal residue" evidence="9">
    <location>
        <position position="418"/>
    </location>
</feature>
<keyword evidence="2" id="KW-1003">Cell membrane</keyword>
<dbReference type="Proteomes" id="UP000192611">
    <property type="component" value="Unassembled WGS sequence"/>
</dbReference>
<feature type="transmembrane region" description="Helical" evidence="7">
    <location>
        <begin position="183"/>
        <end position="202"/>
    </location>
</feature>
<feature type="transmembrane region" description="Helical" evidence="7">
    <location>
        <begin position="246"/>
        <end position="263"/>
    </location>
</feature>
<name>A0A1W9S1Y0_9BACT</name>
<evidence type="ECO:0000256" key="1">
    <source>
        <dbReference type="ARBA" id="ARBA00004236"/>
    </source>
</evidence>
<evidence type="ECO:0000313" key="10">
    <source>
        <dbReference type="Proteomes" id="UP000192611"/>
    </source>
</evidence>
<dbReference type="InterPro" id="IPR017900">
    <property type="entry name" value="4Fe4S_Fe_S_CS"/>
</dbReference>
<evidence type="ECO:0000256" key="2">
    <source>
        <dbReference type="ARBA" id="ARBA00022475"/>
    </source>
</evidence>
<dbReference type="PANTHER" id="PTHR30224:SF4">
    <property type="entry name" value="ELECTRON TRANSPORT PROTEIN YCCM-RELATED"/>
    <property type="match status" value="1"/>
</dbReference>
<dbReference type="InterPro" id="IPR017896">
    <property type="entry name" value="4Fe4S_Fe-S-bd"/>
</dbReference>
<dbReference type="InterPro" id="IPR052378">
    <property type="entry name" value="NosR_regulator"/>
</dbReference>
<evidence type="ECO:0000313" key="9">
    <source>
        <dbReference type="EMBL" id="OQX90300.1"/>
    </source>
</evidence>
<keyword evidence="7" id="KW-0812">Transmembrane</keyword>
<dbReference type="Pfam" id="PF12801">
    <property type="entry name" value="Fer4_5"/>
    <property type="match status" value="2"/>
</dbReference>
<evidence type="ECO:0000256" key="3">
    <source>
        <dbReference type="ARBA" id="ARBA00022723"/>
    </source>
</evidence>
<dbReference type="AlphaFoldDB" id="A0A1W9S1Y0"/>
<keyword evidence="6 7" id="KW-0472">Membrane</keyword>
<dbReference type="Gene3D" id="3.30.70.20">
    <property type="match status" value="1"/>
</dbReference>
<evidence type="ECO:0000256" key="7">
    <source>
        <dbReference type="SAM" id="Phobius"/>
    </source>
</evidence>
<proteinExistence type="predicted"/>
<dbReference type="PROSITE" id="PS00198">
    <property type="entry name" value="4FE4S_FER_1"/>
    <property type="match status" value="1"/>
</dbReference>
<keyword evidence="5" id="KW-0411">Iron-sulfur</keyword>